<sequence>DQISTFEEIQPKLDKSCLPSGIVVAYDKEWAMFYAVSFLAPIPELHYGLKINKDMSFIMFFNVVVVSQEEINYICPSKIIKRFSDINNILSFLKNRLSNPSQFSQIEIAKKCLKAALEDEDSNDHLNFVLELLDLHLKCPKGRRYSPKLLGISTLWQNTSPALYNQIHDSGIIICLQ</sequence>
<evidence type="ECO:0000313" key="2">
    <source>
        <dbReference type="Proteomes" id="UP000595437"/>
    </source>
</evidence>
<name>A0A7T8HMB7_CALRO</name>
<accession>A0A7T8HMB7</accession>
<evidence type="ECO:0000313" key="1">
    <source>
        <dbReference type="EMBL" id="QQP52723.1"/>
    </source>
</evidence>
<protein>
    <submittedName>
        <fullName evidence="1">LOC101234274</fullName>
    </submittedName>
</protein>
<reference evidence="2" key="1">
    <citation type="submission" date="2021-01" db="EMBL/GenBank/DDBJ databases">
        <title>Caligus Genome Assembly.</title>
        <authorList>
            <person name="Gallardo-Escarate C."/>
        </authorList>
    </citation>
    <scope>NUCLEOTIDE SEQUENCE [LARGE SCALE GENOMIC DNA]</scope>
</reference>
<dbReference type="OrthoDB" id="6381099at2759"/>
<organism evidence="1 2">
    <name type="scientific">Caligus rogercresseyi</name>
    <name type="common">Sea louse</name>
    <dbReference type="NCBI Taxonomy" id="217165"/>
    <lineage>
        <taxon>Eukaryota</taxon>
        <taxon>Metazoa</taxon>
        <taxon>Ecdysozoa</taxon>
        <taxon>Arthropoda</taxon>
        <taxon>Crustacea</taxon>
        <taxon>Multicrustacea</taxon>
        <taxon>Hexanauplia</taxon>
        <taxon>Copepoda</taxon>
        <taxon>Siphonostomatoida</taxon>
        <taxon>Caligidae</taxon>
        <taxon>Caligus</taxon>
    </lineage>
</organism>
<proteinExistence type="predicted"/>
<feature type="non-terminal residue" evidence="1">
    <location>
        <position position="1"/>
    </location>
</feature>
<keyword evidence="2" id="KW-1185">Reference proteome</keyword>
<dbReference type="AlphaFoldDB" id="A0A7T8HMB7"/>
<dbReference type="EMBL" id="CP045892">
    <property type="protein sequence ID" value="QQP52723.1"/>
    <property type="molecule type" value="Genomic_DNA"/>
</dbReference>
<dbReference type="Proteomes" id="UP000595437">
    <property type="component" value="Chromosome 3"/>
</dbReference>
<gene>
    <name evidence="1" type="ORF">FKW44_004958</name>
</gene>